<evidence type="ECO:0000256" key="4">
    <source>
        <dbReference type="ARBA" id="ARBA00022692"/>
    </source>
</evidence>
<accession>A0A937D0M8</accession>
<evidence type="ECO:0000256" key="7">
    <source>
        <dbReference type="SAM" id="MobiDB-lite"/>
    </source>
</evidence>
<dbReference type="InterPro" id="IPR050256">
    <property type="entry name" value="Glycosyltransferase_2"/>
</dbReference>
<dbReference type="EMBL" id="JAEQNA010000001">
    <property type="protein sequence ID" value="MBL0419599.1"/>
    <property type="molecule type" value="Genomic_DNA"/>
</dbReference>
<evidence type="ECO:0000256" key="1">
    <source>
        <dbReference type="ARBA" id="ARBA00004141"/>
    </source>
</evidence>
<dbReference type="Proteomes" id="UP000613011">
    <property type="component" value="Unassembled WGS sequence"/>
</dbReference>
<feature type="region of interest" description="Disordered" evidence="7">
    <location>
        <begin position="369"/>
        <end position="395"/>
    </location>
</feature>
<evidence type="ECO:0000259" key="9">
    <source>
        <dbReference type="Pfam" id="PF00535"/>
    </source>
</evidence>
<reference evidence="10" key="1">
    <citation type="submission" date="2021-01" db="EMBL/GenBank/DDBJ databases">
        <title>Ramlibacter sp. strain AW1 16S ribosomal RNA gene Genome sequencing and assembly.</title>
        <authorList>
            <person name="Kang M."/>
        </authorList>
    </citation>
    <scope>NUCLEOTIDE SEQUENCE</scope>
    <source>
        <strain evidence="10">AW1</strain>
    </source>
</reference>
<feature type="transmembrane region" description="Helical" evidence="8">
    <location>
        <begin position="245"/>
        <end position="268"/>
    </location>
</feature>
<comment type="subcellular location">
    <subcellularLocation>
        <location evidence="1">Membrane</location>
        <topology evidence="1">Multi-pass membrane protein</topology>
    </subcellularLocation>
</comment>
<dbReference type="PANTHER" id="PTHR48090">
    <property type="entry name" value="UNDECAPRENYL-PHOSPHATE 4-DEOXY-4-FORMAMIDO-L-ARABINOSE TRANSFERASE-RELATED"/>
    <property type="match status" value="1"/>
</dbReference>
<keyword evidence="6 8" id="KW-0472">Membrane</keyword>
<gene>
    <name evidence="10" type="ORF">JI739_04470</name>
</gene>
<evidence type="ECO:0000313" key="10">
    <source>
        <dbReference type="EMBL" id="MBL0419599.1"/>
    </source>
</evidence>
<feature type="transmembrane region" description="Helical" evidence="8">
    <location>
        <begin position="280"/>
        <end position="302"/>
    </location>
</feature>
<keyword evidence="2" id="KW-0328">Glycosyltransferase</keyword>
<dbReference type="Gene3D" id="3.90.550.10">
    <property type="entry name" value="Spore Coat Polysaccharide Biosynthesis Protein SpsA, Chain A"/>
    <property type="match status" value="1"/>
</dbReference>
<protein>
    <submittedName>
        <fullName evidence="10">Glycosyltransferase family 2 protein</fullName>
    </submittedName>
</protein>
<keyword evidence="11" id="KW-1185">Reference proteome</keyword>
<evidence type="ECO:0000313" key="11">
    <source>
        <dbReference type="Proteomes" id="UP000613011"/>
    </source>
</evidence>
<comment type="caution">
    <text evidence="10">The sequence shown here is derived from an EMBL/GenBank/DDBJ whole genome shotgun (WGS) entry which is preliminary data.</text>
</comment>
<feature type="domain" description="Glycosyltransferase 2-like" evidence="9">
    <location>
        <begin position="15"/>
        <end position="183"/>
    </location>
</feature>
<sequence>MQVADIHPSKPTTLSIVVPCFNEEAVLHATWDRLADLLRRLVAAQKISADSEIVFVDDGSSDATWRLIQTLISQGHPVSGIKLSRNCGHQNALLAGLSEARGDAVVTIDADLQDDESSIEQMVDAFHGGCEVVYGVRRHRHTDTWFKRGTARAFYRLMEWLGVRTVPDHADYRLLSRRAIEQLMQFDEVNLFLRGVVPLLGLRSSIVRYDRKARTAGESKYPLRKMLEFAIDGITSFSTSPLRSITVAGMLLSVGCLLTAGWAVFVRFTSPDAVPGWTSTILPIFLLGGVQLFCFGVIGEYVGKIYMESKRRPRFFIEQSDSAHAGGSSAIRGNATHATSATMPHRAYRQAISSAAAVSYRATSPLDRAAAVRRSRSRASDRAAGVRTRHGRTPS</sequence>
<evidence type="ECO:0000256" key="2">
    <source>
        <dbReference type="ARBA" id="ARBA00022676"/>
    </source>
</evidence>
<dbReference type="PANTHER" id="PTHR48090:SF1">
    <property type="entry name" value="PROPHAGE BACTOPRENOL GLUCOSYL TRANSFERASE HOMOLOG"/>
    <property type="match status" value="1"/>
</dbReference>
<dbReference type="SUPFAM" id="SSF53448">
    <property type="entry name" value="Nucleotide-diphospho-sugar transferases"/>
    <property type="match status" value="1"/>
</dbReference>
<evidence type="ECO:0000256" key="6">
    <source>
        <dbReference type="ARBA" id="ARBA00023136"/>
    </source>
</evidence>
<proteinExistence type="predicted"/>
<dbReference type="InterPro" id="IPR029044">
    <property type="entry name" value="Nucleotide-diphossugar_trans"/>
</dbReference>
<keyword evidence="4 8" id="KW-0812">Transmembrane</keyword>
<evidence type="ECO:0000256" key="8">
    <source>
        <dbReference type="SAM" id="Phobius"/>
    </source>
</evidence>
<keyword evidence="5 8" id="KW-1133">Transmembrane helix</keyword>
<dbReference type="GO" id="GO:0016757">
    <property type="term" value="F:glycosyltransferase activity"/>
    <property type="evidence" value="ECO:0007669"/>
    <property type="project" value="UniProtKB-KW"/>
</dbReference>
<dbReference type="Pfam" id="PF00535">
    <property type="entry name" value="Glycos_transf_2"/>
    <property type="match status" value="1"/>
</dbReference>
<dbReference type="CDD" id="cd04187">
    <property type="entry name" value="DPM1_like_bac"/>
    <property type="match status" value="1"/>
</dbReference>
<dbReference type="RefSeq" id="WP_201682613.1">
    <property type="nucleotide sequence ID" value="NZ_JAEQNA010000001.1"/>
</dbReference>
<keyword evidence="3" id="KW-0808">Transferase</keyword>
<evidence type="ECO:0000256" key="5">
    <source>
        <dbReference type="ARBA" id="ARBA00022989"/>
    </source>
</evidence>
<dbReference type="AlphaFoldDB" id="A0A937D0M8"/>
<dbReference type="InterPro" id="IPR001173">
    <property type="entry name" value="Glyco_trans_2-like"/>
</dbReference>
<evidence type="ECO:0000256" key="3">
    <source>
        <dbReference type="ARBA" id="ARBA00022679"/>
    </source>
</evidence>
<name>A0A937D0M8_9BURK</name>
<organism evidence="10 11">
    <name type="scientific">Ramlibacter aurantiacus</name>
    <dbReference type="NCBI Taxonomy" id="2801330"/>
    <lineage>
        <taxon>Bacteria</taxon>
        <taxon>Pseudomonadati</taxon>
        <taxon>Pseudomonadota</taxon>
        <taxon>Betaproteobacteria</taxon>
        <taxon>Burkholderiales</taxon>
        <taxon>Comamonadaceae</taxon>
        <taxon>Ramlibacter</taxon>
    </lineage>
</organism>
<dbReference type="GO" id="GO:0005886">
    <property type="term" value="C:plasma membrane"/>
    <property type="evidence" value="ECO:0007669"/>
    <property type="project" value="TreeGrafter"/>
</dbReference>